<dbReference type="Proteomes" id="UP000029067">
    <property type="component" value="Unassembled WGS sequence"/>
</dbReference>
<dbReference type="Gene3D" id="1.10.10.10">
    <property type="entry name" value="Winged helix-like DNA-binding domain superfamily/Winged helix DNA-binding domain"/>
    <property type="match status" value="1"/>
</dbReference>
<dbReference type="EMBL" id="JGYV01000012">
    <property type="protein sequence ID" value="KFI62017.1"/>
    <property type="molecule type" value="Genomic_DNA"/>
</dbReference>
<dbReference type="SUPFAM" id="SSF46894">
    <property type="entry name" value="C-terminal effector domain of the bipartite response regulators"/>
    <property type="match status" value="1"/>
</dbReference>
<gene>
    <name evidence="5" type="ORF">BCUN_1729</name>
</gene>
<name>A0A087ATB7_9BIFI</name>
<dbReference type="SMART" id="SM00448">
    <property type="entry name" value="REC"/>
    <property type="match status" value="1"/>
</dbReference>
<dbReference type="AlphaFoldDB" id="A0A087ATB7"/>
<dbReference type="InterPro" id="IPR036388">
    <property type="entry name" value="WH-like_DNA-bd_sf"/>
</dbReference>
<dbReference type="InterPro" id="IPR011006">
    <property type="entry name" value="CheY-like_superfamily"/>
</dbReference>
<reference evidence="5 6" key="1">
    <citation type="submission" date="2014-03" db="EMBL/GenBank/DDBJ databases">
        <title>Genomics of Bifidobacteria.</title>
        <authorList>
            <person name="Ventura M."/>
            <person name="Milani C."/>
            <person name="Lugli G.A."/>
        </authorList>
    </citation>
    <scope>NUCLEOTIDE SEQUENCE [LARGE SCALE GENOMIC DNA]</scope>
    <source>
        <strain evidence="5 6">LMG 10738</strain>
    </source>
</reference>
<dbReference type="InterPro" id="IPR000792">
    <property type="entry name" value="Tscrpt_reg_LuxR_C"/>
</dbReference>
<dbReference type="GO" id="GO:0006355">
    <property type="term" value="P:regulation of DNA-templated transcription"/>
    <property type="evidence" value="ECO:0007669"/>
    <property type="project" value="InterPro"/>
</dbReference>
<dbReference type="Gene3D" id="3.40.50.2300">
    <property type="match status" value="1"/>
</dbReference>
<dbReference type="STRING" id="1688.BCUN_1729"/>
<dbReference type="PANTHER" id="PTHR43214:SF43">
    <property type="entry name" value="TWO-COMPONENT RESPONSE REGULATOR"/>
    <property type="match status" value="1"/>
</dbReference>
<evidence type="ECO:0000259" key="4">
    <source>
        <dbReference type="PROSITE" id="PS50110"/>
    </source>
</evidence>
<feature type="domain" description="Response regulatory" evidence="4">
    <location>
        <begin position="21"/>
        <end position="140"/>
    </location>
</feature>
<dbReference type="RefSeq" id="WP_081895620.1">
    <property type="nucleotide sequence ID" value="NZ_JGYV01000012.1"/>
</dbReference>
<dbReference type="PROSITE" id="PS50110">
    <property type="entry name" value="RESPONSE_REGULATORY"/>
    <property type="match status" value="1"/>
</dbReference>
<dbReference type="SUPFAM" id="SSF52172">
    <property type="entry name" value="CheY-like"/>
    <property type="match status" value="1"/>
</dbReference>
<dbReference type="InterPro" id="IPR001789">
    <property type="entry name" value="Sig_transdc_resp-reg_receiver"/>
</dbReference>
<dbReference type="Pfam" id="PF00072">
    <property type="entry name" value="Response_reg"/>
    <property type="match status" value="1"/>
</dbReference>
<accession>A0A087ATB7</accession>
<dbReference type="InterPro" id="IPR016032">
    <property type="entry name" value="Sig_transdc_resp-reg_C-effctor"/>
</dbReference>
<dbReference type="PROSITE" id="PS50043">
    <property type="entry name" value="HTH_LUXR_2"/>
    <property type="match status" value="1"/>
</dbReference>
<protein>
    <submittedName>
        <fullName evidence="5">Response regulator of two-component system</fullName>
    </submittedName>
</protein>
<keyword evidence="2" id="KW-0597">Phosphoprotein</keyword>
<organism evidence="5 6">
    <name type="scientific">Bifidobacterium cuniculi</name>
    <dbReference type="NCBI Taxonomy" id="1688"/>
    <lineage>
        <taxon>Bacteria</taxon>
        <taxon>Bacillati</taxon>
        <taxon>Actinomycetota</taxon>
        <taxon>Actinomycetes</taxon>
        <taxon>Bifidobacteriales</taxon>
        <taxon>Bifidobacteriaceae</taxon>
        <taxon>Bifidobacterium</taxon>
    </lineage>
</organism>
<dbReference type="PRINTS" id="PR00038">
    <property type="entry name" value="HTHLUXR"/>
</dbReference>
<dbReference type="eggNOG" id="COG2197">
    <property type="taxonomic scope" value="Bacteria"/>
</dbReference>
<evidence type="ECO:0000313" key="6">
    <source>
        <dbReference type="Proteomes" id="UP000029067"/>
    </source>
</evidence>
<dbReference type="PANTHER" id="PTHR43214">
    <property type="entry name" value="TWO-COMPONENT RESPONSE REGULATOR"/>
    <property type="match status" value="1"/>
</dbReference>
<dbReference type="OrthoDB" id="9808843at2"/>
<dbReference type="Pfam" id="PF00196">
    <property type="entry name" value="GerE"/>
    <property type="match status" value="1"/>
</dbReference>
<evidence type="ECO:0000259" key="3">
    <source>
        <dbReference type="PROSITE" id="PS50043"/>
    </source>
</evidence>
<dbReference type="SMART" id="SM00421">
    <property type="entry name" value="HTH_LUXR"/>
    <property type="match status" value="1"/>
</dbReference>
<keyword evidence="1" id="KW-0238">DNA-binding</keyword>
<proteinExistence type="predicted"/>
<feature type="modified residue" description="4-aspartylphosphate" evidence="2">
    <location>
        <position position="75"/>
    </location>
</feature>
<dbReference type="InterPro" id="IPR039420">
    <property type="entry name" value="WalR-like"/>
</dbReference>
<evidence type="ECO:0000313" key="5">
    <source>
        <dbReference type="EMBL" id="KFI62017.1"/>
    </source>
</evidence>
<dbReference type="GO" id="GO:0000160">
    <property type="term" value="P:phosphorelay signal transduction system"/>
    <property type="evidence" value="ECO:0007669"/>
    <property type="project" value="InterPro"/>
</dbReference>
<keyword evidence="6" id="KW-1185">Reference proteome</keyword>
<comment type="caution">
    <text evidence="5">The sequence shown here is derived from an EMBL/GenBank/DDBJ whole genome shotgun (WGS) entry which is preliminary data.</text>
</comment>
<feature type="domain" description="HTH luxR-type" evidence="3">
    <location>
        <begin position="160"/>
        <end position="226"/>
    </location>
</feature>
<evidence type="ECO:0000256" key="2">
    <source>
        <dbReference type="PROSITE-ProRule" id="PRU00169"/>
    </source>
</evidence>
<dbReference type="GO" id="GO:0003677">
    <property type="term" value="F:DNA binding"/>
    <property type="evidence" value="ECO:0007669"/>
    <property type="project" value="UniProtKB-KW"/>
</dbReference>
<evidence type="ECO:0000256" key="1">
    <source>
        <dbReference type="ARBA" id="ARBA00023125"/>
    </source>
</evidence>
<sequence>MVGTANIEESGASATSRQRLRLILVENDPLAMELVGELLAAYLPGLEVVAHLTGGFDTVDHCTRHRGEADAILMDMHLGDIDGPKVVWQLRHDGDTIPVLGMTSLPLDRYFGALRLAGGQGLCSKRDIRGIAHALHAIVHGESCDGFDSPAQAIRHIQTQHHPLTMLTPTQGRVMDLLARGITDDAIATHLGCSPATVRKHRQHALDRLGAANLREGIVQWNHINRMFGLD</sequence>